<evidence type="ECO:0000256" key="2">
    <source>
        <dbReference type="ARBA" id="ARBA00022723"/>
    </source>
</evidence>
<proteinExistence type="predicted"/>
<evidence type="ECO:0000313" key="7">
    <source>
        <dbReference type="Proteomes" id="UP001162834"/>
    </source>
</evidence>
<dbReference type="AlphaFoldDB" id="A0A9E6Y1U0"/>
<dbReference type="Proteomes" id="UP001162834">
    <property type="component" value="Chromosome"/>
</dbReference>
<organism evidence="6 7">
    <name type="scientific">Capillimicrobium parvum</name>
    <dbReference type="NCBI Taxonomy" id="2884022"/>
    <lineage>
        <taxon>Bacteria</taxon>
        <taxon>Bacillati</taxon>
        <taxon>Actinomycetota</taxon>
        <taxon>Thermoleophilia</taxon>
        <taxon>Solirubrobacterales</taxon>
        <taxon>Capillimicrobiaceae</taxon>
        <taxon>Capillimicrobium</taxon>
    </lineage>
</organism>
<dbReference type="InterPro" id="IPR018967">
    <property type="entry name" value="FeS-contain_CDGSH-typ"/>
</dbReference>
<reference evidence="6" key="1">
    <citation type="journal article" date="2022" name="Int. J. Syst. Evol. Microbiol.">
        <title>Pseudomonas aegrilactucae sp. nov. and Pseudomonas morbosilactucae sp. nov., pathogens causing bacterial rot of lettuce in Japan.</title>
        <authorList>
            <person name="Sawada H."/>
            <person name="Fujikawa T."/>
            <person name="Satou M."/>
        </authorList>
    </citation>
    <scope>NUCLEOTIDE SEQUENCE</scope>
    <source>
        <strain evidence="6">0166_1</strain>
    </source>
</reference>
<dbReference type="RefSeq" id="WP_259312418.1">
    <property type="nucleotide sequence ID" value="NZ_CP087164.1"/>
</dbReference>
<dbReference type="Gene3D" id="3.40.5.90">
    <property type="entry name" value="CDGSH iron-sulfur domain, mitoNEET-type"/>
    <property type="match status" value="1"/>
</dbReference>
<sequence length="74" mass="7950">MADVKIQISENGPYVVEGAIDLFDHEGNPVEVPGRKAFLCRCGGSTNKPFCDGTHSKIGFQGARRAVSEAEGRQ</sequence>
<keyword evidence="7" id="KW-1185">Reference proteome</keyword>
<dbReference type="GO" id="GO:0046872">
    <property type="term" value="F:metal ion binding"/>
    <property type="evidence" value="ECO:0007669"/>
    <property type="project" value="UniProtKB-KW"/>
</dbReference>
<dbReference type="GO" id="GO:0051537">
    <property type="term" value="F:2 iron, 2 sulfur cluster binding"/>
    <property type="evidence" value="ECO:0007669"/>
    <property type="project" value="UniProtKB-KW"/>
</dbReference>
<keyword evidence="1" id="KW-0001">2Fe-2S</keyword>
<name>A0A9E6Y1U0_9ACTN</name>
<dbReference type="Pfam" id="PF09360">
    <property type="entry name" value="zf-CDGSH"/>
    <property type="match status" value="1"/>
</dbReference>
<evidence type="ECO:0000256" key="4">
    <source>
        <dbReference type="ARBA" id="ARBA00023014"/>
    </source>
</evidence>
<accession>A0A9E6Y1U0</accession>
<keyword evidence="3" id="KW-0408">Iron</keyword>
<evidence type="ECO:0000259" key="5">
    <source>
        <dbReference type="SMART" id="SM00704"/>
    </source>
</evidence>
<dbReference type="InterPro" id="IPR042216">
    <property type="entry name" value="MitoNEET_CISD"/>
</dbReference>
<evidence type="ECO:0000313" key="6">
    <source>
        <dbReference type="EMBL" id="UGS38396.1"/>
    </source>
</evidence>
<evidence type="ECO:0000256" key="3">
    <source>
        <dbReference type="ARBA" id="ARBA00023004"/>
    </source>
</evidence>
<protein>
    <recommendedName>
        <fullName evidence="5">Iron-binding zinc finger CDGSH type domain-containing protein</fullName>
    </recommendedName>
</protein>
<gene>
    <name evidence="6" type="ORF">DSM104329_04822</name>
</gene>
<dbReference type="EMBL" id="CP087164">
    <property type="protein sequence ID" value="UGS38396.1"/>
    <property type="molecule type" value="Genomic_DNA"/>
</dbReference>
<feature type="domain" description="Iron-binding zinc finger CDGSH type" evidence="5">
    <location>
        <begin position="28"/>
        <end position="61"/>
    </location>
</feature>
<keyword evidence="2" id="KW-0479">Metal-binding</keyword>
<dbReference type="GO" id="GO:0005737">
    <property type="term" value="C:cytoplasm"/>
    <property type="evidence" value="ECO:0007669"/>
    <property type="project" value="UniProtKB-ARBA"/>
</dbReference>
<keyword evidence="4" id="KW-0411">Iron-sulfur</keyword>
<dbReference type="KEGG" id="sbae:DSM104329_04822"/>
<evidence type="ECO:0000256" key="1">
    <source>
        <dbReference type="ARBA" id="ARBA00022714"/>
    </source>
</evidence>
<dbReference type="SMART" id="SM00704">
    <property type="entry name" value="ZnF_CDGSH"/>
    <property type="match status" value="1"/>
</dbReference>